<dbReference type="Pfam" id="PF16549">
    <property type="entry name" value="T2SSS_2"/>
    <property type="match status" value="1"/>
</dbReference>
<feature type="signal peptide" evidence="1">
    <location>
        <begin position="1"/>
        <end position="27"/>
    </location>
</feature>
<accession>A0ABT5R747</accession>
<dbReference type="PROSITE" id="PS51257">
    <property type="entry name" value="PROKAR_LIPOPROTEIN"/>
    <property type="match status" value="1"/>
</dbReference>
<proteinExistence type="predicted"/>
<comment type="caution">
    <text evidence="2">The sequence shown here is derived from an EMBL/GenBank/DDBJ whole genome shotgun (WGS) entry which is preliminary data.</text>
</comment>
<feature type="chain" id="PRO_5045997459" evidence="1">
    <location>
        <begin position="28"/>
        <end position="132"/>
    </location>
</feature>
<gene>
    <name evidence="2" type="ORF">LRP50_23530</name>
</gene>
<keyword evidence="3" id="KW-1185">Reference proteome</keyword>
<dbReference type="EMBL" id="JAJUBC010000042">
    <property type="protein sequence ID" value="MDD1796097.1"/>
    <property type="molecule type" value="Genomic_DNA"/>
</dbReference>
<protein>
    <submittedName>
        <fullName evidence="2">GspS/AspS pilotin family protein</fullName>
    </submittedName>
</protein>
<name>A0ABT5R747_9GAMM</name>
<organism evidence="2 3">
    <name type="scientific">Enterovibrio gelatinilyticus</name>
    <dbReference type="NCBI Taxonomy" id="2899819"/>
    <lineage>
        <taxon>Bacteria</taxon>
        <taxon>Pseudomonadati</taxon>
        <taxon>Pseudomonadota</taxon>
        <taxon>Gammaproteobacteria</taxon>
        <taxon>Vibrionales</taxon>
        <taxon>Vibrionaceae</taxon>
        <taxon>Enterovibrio</taxon>
    </lineage>
</organism>
<dbReference type="InterPro" id="IPR016502">
    <property type="entry name" value="T2SSS_2"/>
</dbReference>
<sequence length="132" mass="14290">MRKFSTTGRIALAGAVALMLSACSTTSDQEIAESFAEQRADILSKIVPVNMNGYNLVRAKANGSEIELTLLYAESGDVAPAALVEKLKKTYCTDNEILSLLEKGVSYKLLVRDARGRPVFDRVISENDCTAS</sequence>
<evidence type="ECO:0000256" key="1">
    <source>
        <dbReference type="SAM" id="SignalP"/>
    </source>
</evidence>
<evidence type="ECO:0000313" key="3">
    <source>
        <dbReference type="Proteomes" id="UP001149400"/>
    </source>
</evidence>
<dbReference type="Proteomes" id="UP001149400">
    <property type="component" value="Unassembled WGS sequence"/>
</dbReference>
<reference evidence="2" key="1">
    <citation type="submission" date="2021-12" db="EMBL/GenBank/DDBJ databases">
        <title>Enterovibrio ZSDZ35 sp. nov. and Enterovibrio ZSDZ42 sp. nov., isolated from coastal seawater in Qingdao.</title>
        <authorList>
            <person name="Zhang P."/>
        </authorList>
    </citation>
    <scope>NUCLEOTIDE SEQUENCE</scope>
    <source>
        <strain evidence="2">ZSDZ42</strain>
    </source>
</reference>
<evidence type="ECO:0000313" key="2">
    <source>
        <dbReference type="EMBL" id="MDD1796097.1"/>
    </source>
</evidence>
<keyword evidence="1" id="KW-0732">Signal</keyword>
<dbReference type="Gene3D" id="3.30.300.250">
    <property type="match status" value="1"/>
</dbReference>
<dbReference type="RefSeq" id="WP_274166860.1">
    <property type="nucleotide sequence ID" value="NZ_JAJUBC010000042.1"/>
</dbReference>